<feature type="non-terminal residue" evidence="7">
    <location>
        <position position="1"/>
    </location>
</feature>
<dbReference type="InterPro" id="IPR052035">
    <property type="entry name" value="ZnF_BED_domain_contain"/>
</dbReference>
<dbReference type="Proteomes" id="UP000663887">
    <property type="component" value="Unassembled WGS sequence"/>
</dbReference>
<dbReference type="EMBL" id="CAJNRG010000776">
    <property type="protein sequence ID" value="CAF2018070.1"/>
    <property type="molecule type" value="Genomic_DNA"/>
</dbReference>
<evidence type="ECO:0000256" key="5">
    <source>
        <dbReference type="ARBA" id="ARBA00023242"/>
    </source>
</evidence>
<sequence length="486" mass="56589">MTSILGYKPLTRRTVQRQLKRLSKNHTDILVAELKQIDTLAVTTDLWSDRKMNSYMCLTGHYINPDSKLASKVLSFTAFPKRHTSGKISYTIKKELKRLQVYDKTHTITCDGASNIRKSFEFLKPKRVQCLGHKLHLIVCNTLCLWVKRQQQTTETDYKDESMNESFDDVDVDDDGKMVNTNNLNDDTHNFYTDQTTWSEPDMIDGESLSSDEDDDMYENSSDTSDVVNYNWEEDVIEDQTSISCIEQYTINQAIQKCRGFVKTVNKSSILSNFVNKEKNKDKLNNSLMIDCKSRWNSTHRLVQSILFHKSIIGRLYAEKYELYFTRKQLTKLSRFELNREEWIKLENVQEVLNSFFEATKLISGKQYSTIGLGYFAVNNLKEYLEERSDNHEIDQLKTLLLSQLINYFDNDVNQYDLLKRHAFLDPIGFGILDRTDRTKFEREIKTLRKESIESVADSSVSNFHLKTIAKQQLKPNLLNGFLSSV</sequence>
<keyword evidence="2" id="KW-0479">Metal-binding</keyword>
<proteinExistence type="predicted"/>
<protein>
    <recommendedName>
        <fullName evidence="10">Transposase</fullName>
    </recommendedName>
</protein>
<dbReference type="AlphaFoldDB" id="A0A816MVB2"/>
<dbReference type="PANTHER" id="PTHR46481:SF10">
    <property type="entry name" value="ZINC FINGER BED DOMAIN-CONTAINING PROTEIN 39"/>
    <property type="match status" value="1"/>
</dbReference>
<feature type="compositionally biased region" description="Acidic residues" evidence="6">
    <location>
        <begin position="202"/>
        <end position="218"/>
    </location>
</feature>
<evidence type="ECO:0008006" key="10">
    <source>
        <dbReference type="Google" id="ProtNLM"/>
    </source>
</evidence>
<evidence type="ECO:0000256" key="1">
    <source>
        <dbReference type="ARBA" id="ARBA00004123"/>
    </source>
</evidence>
<feature type="region of interest" description="Disordered" evidence="6">
    <location>
        <begin position="191"/>
        <end position="224"/>
    </location>
</feature>
<evidence type="ECO:0000313" key="7">
    <source>
        <dbReference type="EMBL" id="CAF2018070.1"/>
    </source>
</evidence>
<dbReference type="GO" id="GO:0008270">
    <property type="term" value="F:zinc ion binding"/>
    <property type="evidence" value="ECO:0007669"/>
    <property type="project" value="UniProtKB-KW"/>
</dbReference>
<dbReference type="Proteomes" id="UP000663842">
    <property type="component" value="Unassembled WGS sequence"/>
</dbReference>
<organism evidence="7 9">
    <name type="scientific">Rotaria magnacalcarata</name>
    <dbReference type="NCBI Taxonomy" id="392030"/>
    <lineage>
        <taxon>Eukaryota</taxon>
        <taxon>Metazoa</taxon>
        <taxon>Spiralia</taxon>
        <taxon>Gnathifera</taxon>
        <taxon>Rotifera</taxon>
        <taxon>Eurotatoria</taxon>
        <taxon>Bdelloidea</taxon>
        <taxon>Philodinida</taxon>
        <taxon>Philodinidae</taxon>
        <taxon>Rotaria</taxon>
    </lineage>
</organism>
<evidence type="ECO:0000313" key="8">
    <source>
        <dbReference type="EMBL" id="CAF3911727.1"/>
    </source>
</evidence>
<evidence type="ECO:0000256" key="6">
    <source>
        <dbReference type="SAM" id="MobiDB-lite"/>
    </source>
</evidence>
<accession>A0A816MVB2</accession>
<evidence type="ECO:0000313" key="9">
    <source>
        <dbReference type="Proteomes" id="UP000663887"/>
    </source>
</evidence>
<dbReference type="EMBL" id="CAJOBF010001091">
    <property type="protein sequence ID" value="CAF3911727.1"/>
    <property type="molecule type" value="Genomic_DNA"/>
</dbReference>
<dbReference type="PANTHER" id="PTHR46481">
    <property type="entry name" value="ZINC FINGER BED DOMAIN-CONTAINING PROTEIN 4"/>
    <property type="match status" value="1"/>
</dbReference>
<evidence type="ECO:0000256" key="4">
    <source>
        <dbReference type="ARBA" id="ARBA00022833"/>
    </source>
</evidence>
<name>A0A816MVB2_9BILA</name>
<comment type="caution">
    <text evidence="7">The sequence shown here is derived from an EMBL/GenBank/DDBJ whole genome shotgun (WGS) entry which is preliminary data.</text>
</comment>
<evidence type="ECO:0000256" key="2">
    <source>
        <dbReference type="ARBA" id="ARBA00022723"/>
    </source>
</evidence>
<gene>
    <name evidence="8" type="ORF">UXM345_LOCUS11116</name>
    <name evidence="7" type="ORF">XDN619_LOCUS4132</name>
</gene>
<evidence type="ECO:0000256" key="3">
    <source>
        <dbReference type="ARBA" id="ARBA00022771"/>
    </source>
</evidence>
<comment type="subcellular location">
    <subcellularLocation>
        <location evidence="1">Nucleus</location>
    </subcellularLocation>
</comment>
<dbReference type="SUPFAM" id="SSF53098">
    <property type="entry name" value="Ribonuclease H-like"/>
    <property type="match status" value="1"/>
</dbReference>
<keyword evidence="3" id="KW-0863">Zinc-finger</keyword>
<keyword evidence="5" id="KW-0539">Nucleus</keyword>
<reference evidence="7" key="1">
    <citation type="submission" date="2021-02" db="EMBL/GenBank/DDBJ databases">
        <authorList>
            <person name="Nowell W R."/>
        </authorList>
    </citation>
    <scope>NUCLEOTIDE SEQUENCE</scope>
</reference>
<keyword evidence="4" id="KW-0862">Zinc</keyword>
<dbReference type="GO" id="GO:0005634">
    <property type="term" value="C:nucleus"/>
    <property type="evidence" value="ECO:0007669"/>
    <property type="project" value="UniProtKB-SubCell"/>
</dbReference>
<dbReference type="InterPro" id="IPR012337">
    <property type="entry name" value="RNaseH-like_sf"/>
</dbReference>